<protein>
    <submittedName>
        <fullName evidence="1">Uncharacterized protein</fullName>
    </submittedName>
</protein>
<gene>
    <name evidence="1" type="ORF">PsorP6_005962</name>
</gene>
<keyword evidence="2" id="KW-1185">Reference proteome</keyword>
<organism evidence="1 2">
    <name type="scientific">Peronosclerospora sorghi</name>
    <dbReference type="NCBI Taxonomy" id="230839"/>
    <lineage>
        <taxon>Eukaryota</taxon>
        <taxon>Sar</taxon>
        <taxon>Stramenopiles</taxon>
        <taxon>Oomycota</taxon>
        <taxon>Peronosporomycetes</taxon>
        <taxon>Peronosporales</taxon>
        <taxon>Peronosporaceae</taxon>
        <taxon>Peronosclerospora</taxon>
    </lineage>
</organism>
<dbReference type="EMBL" id="CM047583">
    <property type="protein sequence ID" value="KAI9914132.1"/>
    <property type="molecule type" value="Genomic_DNA"/>
</dbReference>
<sequence>MQISAIDCAPDATNSVSLDEFEGTKTLPELPCQAKEENVAEFVDETSVAENSFPEVKAKIDEAAATATDSLMYDANQAAVLTNLPKCLSLQAEEQRVETNGVGVEDNKADHESEPVHEVNGDNVAGNDFSRKDSELTATTVDEPSSNELTATTADEPLSNGLTATTAVEALSSELTAITVDERLGSELKRATGNDAGEPTDIEVDSPKGDGSITWITTQVAVTKDESTAVDDSLVDKEQTAEAAGVKVKLCQLIKDGDGATLSDKTFVCEGFYVAGASFEAPVLENDVAAVDSQEVSADIPKLSLVTSKMKAASVEMEREPSEIKDASQIVSTTLVAQCEGKVDANGKVESKESKLVPNKVVTCDDAAVTCDTSASGIVETDAIEIKHETMSGTEDVESTERETEIASTCENMNEKIRHGTSVDLSEADVNAIETEASDANEKPESNVEEAMRITVPKSKEEKLVDAEAAGEPGSATKGETDKQLVHAISKEAPRVAGSDSATKNDPTPTKSRTGLDAVSVENEPIPVVSVISTDNKSANKENTNSSHQFEVDTKPINAVSMLIGRFEQIAKRKVGEAPTSRSSSRAPLSTPFSSSSGSSENVIIEKTASIESTNSKLTCDKKVIEKAAETDADKDATNDTESTEIVECKDEATAFELAPDKEDVTEISAAVEAKEAASMDEDESENVTTTTSVDGSIVTDAQVNKDTLVAEAEPEVEDAAANELDLTDKDINVEDQPVELEIASEEVIPDAAKEAEATACSLKEADKTFEEVPDTDKTAVETDVEVNTSEVLTATVEATGALISAVDEEESDAKGDENITIVEDEVEDVLSSKMSPVETNEVKHTTDSTKDKMIGCSTPFNHHSEENSSDLATEQLVATKQSQESEEALATDAQLNKDTLIEDIAEAEPKVEDAAANDLDATDKDINVEDQPVKLETASEEVNQDAAKEAEATACSLKEADKTFEKVPDTDKTAVETDVEVNTSEVLIATVKATGALISAVDGVESDAKMDETVTAVEHAAEDVLSSTTSPVETNEVKHTTDSTNDKMVGGSTPVNHQSEENSNNLPTENKLSADEDEAEDSSQEKFHSSKTKMSSVIPEGSNMQTSDDAVVIKDLAKPTDHMAPSSYQELASTDNGSATEWMPERNSSQLGRWEDLTYDILGVTHAKKVVLYHIYIFDRSIGERVRSTSKRYSDFKLLNKQLRALDVASVHDLPLLPKRTVGSFLRGRRSKKTIEVRLKAFEEFLHYIRDHKDLHESAVFQEFITN</sequence>
<comment type="caution">
    <text evidence="1">The sequence shown here is derived from an EMBL/GenBank/DDBJ whole genome shotgun (WGS) entry which is preliminary data.</text>
</comment>
<evidence type="ECO:0000313" key="1">
    <source>
        <dbReference type="EMBL" id="KAI9914132.1"/>
    </source>
</evidence>
<evidence type="ECO:0000313" key="2">
    <source>
        <dbReference type="Proteomes" id="UP001163321"/>
    </source>
</evidence>
<accession>A0ACC0W6E7</accession>
<name>A0ACC0W6E7_9STRA</name>
<dbReference type="Proteomes" id="UP001163321">
    <property type="component" value="Chromosome 4"/>
</dbReference>
<proteinExistence type="predicted"/>
<reference evidence="1 2" key="1">
    <citation type="journal article" date="2022" name="bioRxiv">
        <title>The genome of the oomycete Peronosclerospora sorghi, a cosmopolitan pathogen of maize and sorghum, is inflated with dispersed pseudogenes.</title>
        <authorList>
            <person name="Fletcher K."/>
            <person name="Martin F."/>
            <person name="Isakeit T."/>
            <person name="Cavanaugh K."/>
            <person name="Magill C."/>
            <person name="Michelmore R."/>
        </authorList>
    </citation>
    <scope>NUCLEOTIDE SEQUENCE [LARGE SCALE GENOMIC DNA]</scope>
    <source>
        <strain evidence="1">P6</strain>
    </source>
</reference>